<organism evidence="1 2">
    <name type="scientific">Gossypium hirsutum</name>
    <name type="common">Upland cotton</name>
    <name type="synonym">Gossypium mexicanum</name>
    <dbReference type="NCBI Taxonomy" id="3635"/>
    <lineage>
        <taxon>Eukaryota</taxon>
        <taxon>Viridiplantae</taxon>
        <taxon>Streptophyta</taxon>
        <taxon>Embryophyta</taxon>
        <taxon>Tracheophyta</taxon>
        <taxon>Spermatophyta</taxon>
        <taxon>Magnoliopsida</taxon>
        <taxon>eudicotyledons</taxon>
        <taxon>Gunneridae</taxon>
        <taxon>Pentapetalae</taxon>
        <taxon>rosids</taxon>
        <taxon>malvids</taxon>
        <taxon>Malvales</taxon>
        <taxon>Malvaceae</taxon>
        <taxon>Malvoideae</taxon>
        <taxon>Gossypium</taxon>
    </lineage>
</organism>
<name>A0ABM3BVP3_GOSHI</name>
<reference evidence="2" key="2">
    <citation type="submission" date="2025-08" db="UniProtKB">
        <authorList>
            <consortium name="RefSeq"/>
        </authorList>
    </citation>
    <scope>IDENTIFICATION</scope>
</reference>
<gene>
    <name evidence="2" type="primary">LOC107962676</name>
</gene>
<dbReference type="Proteomes" id="UP000818029">
    <property type="component" value="Chromosome A06"/>
</dbReference>
<reference evidence="1" key="1">
    <citation type="journal article" date="2020" name="Nat. Genet.">
        <title>Genomic diversifications of five Gossypium allopolyploid species and their impact on cotton improvement.</title>
        <authorList>
            <person name="Chen Z.J."/>
            <person name="Sreedasyam A."/>
            <person name="Ando A."/>
            <person name="Song Q."/>
            <person name="De Santiago L.M."/>
            <person name="Hulse-Kemp A.M."/>
            <person name="Ding M."/>
            <person name="Ye W."/>
            <person name="Kirkbride R.C."/>
            <person name="Jenkins J."/>
            <person name="Plott C."/>
            <person name="Lovell J."/>
            <person name="Lin Y.M."/>
            <person name="Vaughn R."/>
            <person name="Liu B."/>
            <person name="Simpson S."/>
            <person name="Scheffler B.E."/>
            <person name="Wen L."/>
            <person name="Saski C.A."/>
            <person name="Grover C.E."/>
            <person name="Hu G."/>
            <person name="Conover J.L."/>
            <person name="Carlson J.W."/>
            <person name="Shu S."/>
            <person name="Boston L.B."/>
            <person name="Williams M."/>
            <person name="Peterson D.G."/>
            <person name="McGee K."/>
            <person name="Jones D.C."/>
            <person name="Wendel J.F."/>
            <person name="Stelly D.M."/>
            <person name="Grimwood J."/>
            <person name="Schmutz J."/>
        </authorList>
    </citation>
    <scope>NUCLEOTIDE SEQUENCE [LARGE SCALE GENOMIC DNA]</scope>
    <source>
        <strain evidence="1">cv. TM-1</strain>
    </source>
</reference>
<proteinExistence type="predicted"/>
<evidence type="ECO:0000313" key="2">
    <source>
        <dbReference type="RefSeq" id="XP_040971132.1"/>
    </source>
</evidence>
<protein>
    <submittedName>
        <fullName evidence="2">Uncharacterized protein isoform X6</fullName>
    </submittedName>
</protein>
<evidence type="ECO:0000313" key="1">
    <source>
        <dbReference type="Proteomes" id="UP000818029"/>
    </source>
</evidence>
<dbReference type="GeneID" id="107962676"/>
<accession>A0ABM3BVP3</accession>
<keyword evidence="1" id="KW-1185">Reference proteome</keyword>
<dbReference type="RefSeq" id="XP_040971132.1">
    <property type="nucleotide sequence ID" value="XM_041115198.1"/>
</dbReference>
<sequence>MLWVLRQIGHILILPTMMGIAEIVDFCDFLSPTPEEQAAPMQLCILFLMLSSTYGLPAGQKFLGRSGQGFIHQQVILIDSRVRYKKSTDWFVCSFQGIISKGNCKKDVTAKARMPIIKFVKKKSGVAFDIRSRIKEIGSGLGKNESCRLVAPSRFTTSEL</sequence>